<dbReference type="SUPFAM" id="SSF55811">
    <property type="entry name" value="Nudix"/>
    <property type="match status" value="1"/>
</dbReference>
<dbReference type="GO" id="GO:0016787">
    <property type="term" value="F:hydrolase activity"/>
    <property type="evidence" value="ECO:0007669"/>
    <property type="project" value="UniProtKB-KW"/>
</dbReference>
<dbReference type="EMBL" id="JAEQNC010000013">
    <property type="protein sequence ID" value="MBL0374370.1"/>
    <property type="molecule type" value="Genomic_DNA"/>
</dbReference>
<protein>
    <submittedName>
        <fullName evidence="1">NUDIX hydrolase</fullName>
    </submittedName>
</protein>
<dbReference type="Proteomes" id="UP000633219">
    <property type="component" value="Unassembled WGS sequence"/>
</dbReference>
<accession>A0A936YW62</accession>
<dbReference type="AlphaFoldDB" id="A0A936YW62"/>
<keyword evidence="1" id="KW-0378">Hydrolase</keyword>
<gene>
    <name evidence="1" type="ORF">JJB09_20360</name>
</gene>
<keyword evidence="2" id="KW-1185">Reference proteome</keyword>
<proteinExistence type="predicted"/>
<dbReference type="InterPro" id="IPR015797">
    <property type="entry name" value="NUDIX_hydrolase-like_dom_sf"/>
</dbReference>
<name>A0A936YW62_9HYPH</name>
<evidence type="ECO:0000313" key="1">
    <source>
        <dbReference type="EMBL" id="MBL0374370.1"/>
    </source>
</evidence>
<dbReference type="RefSeq" id="WP_201662644.1">
    <property type="nucleotide sequence ID" value="NZ_JAEQNC010000013.1"/>
</dbReference>
<reference evidence="1" key="1">
    <citation type="submission" date="2021-01" db="EMBL/GenBank/DDBJ databases">
        <title>Rhizobium sp. strain KVB221 16S ribosomal RNA gene Genome sequencing and assembly.</title>
        <authorList>
            <person name="Kang M."/>
        </authorList>
    </citation>
    <scope>NUCLEOTIDE SEQUENCE</scope>
    <source>
        <strain evidence="1">KVB221</strain>
    </source>
</reference>
<comment type="caution">
    <text evidence="1">The sequence shown here is derived from an EMBL/GenBank/DDBJ whole genome shotgun (WGS) entry which is preliminary data.</text>
</comment>
<sequence>MTELTPLEAAGFPPEGVIFEPGAIRLAVLDGEHPWHCSRRTEVAENWAREIDANPHLYDGQMVFQRQLSFSNGALEGRAHMIPFSAFLHWRKQRQGPDAYHLFGLPVVMSSDGALIAIRMGAHTANPGRVYCAAGSMDRHDVVDGLCDLDGNMRREVLEETGLDLAAAVAGAGYHALHALNTVCVFRVFRFPATAASMLEIIAAHVAADPQPEITGAVAIRDADPAAYDYAYFMPPILRWLFN</sequence>
<evidence type="ECO:0000313" key="2">
    <source>
        <dbReference type="Proteomes" id="UP000633219"/>
    </source>
</evidence>
<organism evidence="1 2">
    <name type="scientific">Rhizobium setariae</name>
    <dbReference type="NCBI Taxonomy" id="2801340"/>
    <lineage>
        <taxon>Bacteria</taxon>
        <taxon>Pseudomonadati</taxon>
        <taxon>Pseudomonadota</taxon>
        <taxon>Alphaproteobacteria</taxon>
        <taxon>Hyphomicrobiales</taxon>
        <taxon>Rhizobiaceae</taxon>
        <taxon>Rhizobium/Agrobacterium group</taxon>
        <taxon>Rhizobium</taxon>
    </lineage>
</organism>